<dbReference type="InterPro" id="IPR027246">
    <property type="entry name" value="Porin_Euk/Tom40"/>
</dbReference>
<organism evidence="2 3">
    <name type="scientific">Tetradesmus obliquus</name>
    <name type="common">Green alga</name>
    <name type="synonym">Acutodesmus obliquus</name>
    <dbReference type="NCBI Taxonomy" id="3088"/>
    <lineage>
        <taxon>Eukaryota</taxon>
        <taxon>Viridiplantae</taxon>
        <taxon>Chlorophyta</taxon>
        <taxon>core chlorophytes</taxon>
        <taxon>Chlorophyceae</taxon>
        <taxon>CS clade</taxon>
        <taxon>Sphaeropleales</taxon>
        <taxon>Scenedesmaceae</taxon>
        <taxon>Tetradesmus</taxon>
    </lineage>
</organism>
<sequence length="275" mass="29534">MAVAISDIGKEVRSILYGAKDGVFQYDQKLSYSTRTADGVQLVLNAIRKDEKADLSLRTVYNYGNYGLNATFTTSDKVHVLASVDKIAPGVKVSLSATLPDKESGKLLVDYINQHVHLKTSVGMTTQPKVTLSAASGYKNMVFGGEVAYSTEKSAVSNYGLALGLHAGDSQLAVHLQDKLETLKFMAAHNVSKDKMLAAEITRPVAGGDVTFHLGIARRMENGALLKTKVDHKGTLSALYEQRLATGERFVLSTQLDTLNIGGKAPKVGFALDLA</sequence>
<name>A0A383VV27_TETOB</name>
<comment type="similarity">
    <text evidence="1">Belongs to the eukaryotic mitochondrial porin (TC 1.B.8.1) family.</text>
</comment>
<evidence type="ECO:0008006" key="4">
    <source>
        <dbReference type="Google" id="ProtNLM"/>
    </source>
</evidence>
<dbReference type="EMBL" id="FNXT01000847">
    <property type="protein sequence ID" value="SZX68266.1"/>
    <property type="molecule type" value="Genomic_DNA"/>
</dbReference>
<evidence type="ECO:0000313" key="3">
    <source>
        <dbReference type="Proteomes" id="UP000256970"/>
    </source>
</evidence>
<dbReference type="Proteomes" id="UP000256970">
    <property type="component" value="Unassembled WGS sequence"/>
</dbReference>
<reference evidence="2 3" key="1">
    <citation type="submission" date="2016-10" db="EMBL/GenBank/DDBJ databases">
        <authorList>
            <person name="Cai Z."/>
        </authorList>
    </citation>
    <scope>NUCLEOTIDE SEQUENCE [LARGE SCALE GENOMIC DNA]</scope>
</reference>
<gene>
    <name evidence="2" type="ORF">BQ4739_LOCUS8630</name>
</gene>
<protein>
    <recommendedName>
        <fullName evidence="4">Voltage-dependent anion-selective channel protein 3</fullName>
    </recommendedName>
</protein>
<dbReference type="InterPro" id="IPR023614">
    <property type="entry name" value="Porin_dom_sf"/>
</dbReference>
<dbReference type="PANTHER" id="PTHR11743:SF70">
    <property type="entry name" value="GH26960P-RELATED"/>
    <property type="match status" value="1"/>
</dbReference>
<dbReference type="GO" id="GO:0008308">
    <property type="term" value="F:voltage-gated monoatomic anion channel activity"/>
    <property type="evidence" value="ECO:0007669"/>
    <property type="project" value="InterPro"/>
</dbReference>
<dbReference type="PANTHER" id="PTHR11743">
    <property type="entry name" value="VOLTAGE-DEPENDENT ANION-SELECTIVE CHANNEL"/>
    <property type="match status" value="1"/>
</dbReference>
<dbReference type="Gene3D" id="2.40.160.10">
    <property type="entry name" value="Porin"/>
    <property type="match status" value="1"/>
</dbReference>
<dbReference type="STRING" id="3088.A0A383VV27"/>
<accession>A0A383VV27</accession>
<keyword evidence="3" id="KW-1185">Reference proteome</keyword>
<dbReference type="GO" id="GO:0005741">
    <property type="term" value="C:mitochondrial outer membrane"/>
    <property type="evidence" value="ECO:0007669"/>
    <property type="project" value="InterPro"/>
</dbReference>
<dbReference type="CDD" id="cd07306">
    <property type="entry name" value="Porin3_VDAC"/>
    <property type="match status" value="1"/>
</dbReference>
<dbReference type="Pfam" id="PF01459">
    <property type="entry name" value="Porin_3"/>
    <property type="match status" value="1"/>
</dbReference>
<evidence type="ECO:0000256" key="1">
    <source>
        <dbReference type="ARBA" id="ARBA00009624"/>
    </source>
</evidence>
<proteinExistence type="inferred from homology"/>
<dbReference type="InterPro" id="IPR001925">
    <property type="entry name" value="Porin_Euk"/>
</dbReference>
<dbReference type="AlphaFoldDB" id="A0A383VV27"/>
<evidence type="ECO:0000313" key="2">
    <source>
        <dbReference type="EMBL" id="SZX68266.1"/>
    </source>
</evidence>